<evidence type="ECO:0000313" key="2">
    <source>
        <dbReference type="EMBL" id="ORA66102.1"/>
    </source>
</evidence>
<sequence>MAVLAGIAVLAAVTRPRTALRLVVRSVSLTTGAVVRFCSGALAGLRTPHPREDPAARFAEMSGTDFEDYVARLARAAGVPAIMTPLTGDWGVDLILGDRPHRVAVQCKRYSRPIGPAAVQEVVAGAGMQDCARTMVVSNQEFTPAAHRLAEHHGCTLVGGDDLPRLRRIIAEVTFGPGAGDRCAG</sequence>
<dbReference type="AlphaFoldDB" id="A0A1X0D1Q5"/>
<dbReference type="InterPro" id="IPR052906">
    <property type="entry name" value="Type_IV_Methyl-Rstrct_Enzyme"/>
</dbReference>
<keyword evidence="3" id="KW-1185">Reference proteome</keyword>
<dbReference type="GO" id="GO:0015666">
    <property type="term" value="F:restriction endodeoxyribonuclease activity"/>
    <property type="evidence" value="ECO:0007669"/>
    <property type="project" value="TreeGrafter"/>
</dbReference>
<dbReference type="PANTHER" id="PTHR30015:SF6">
    <property type="entry name" value="SLL1429 PROTEIN"/>
    <property type="match status" value="1"/>
</dbReference>
<keyword evidence="2" id="KW-0540">Nuclease</keyword>
<dbReference type="InterPro" id="IPR011335">
    <property type="entry name" value="Restrct_endonuc-II-like"/>
</dbReference>
<dbReference type="GO" id="GO:0009307">
    <property type="term" value="P:DNA restriction-modification system"/>
    <property type="evidence" value="ECO:0007669"/>
    <property type="project" value="InterPro"/>
</dbReference>
<dbReference type="Proteomes" id="UP000192801">
    <property type="component" value="Unassembled WGS sequence"/>
</dbReference>
<gene>
    <name evidence="2" type="ORF">BST26_17815</name>
</gene>
<proteinExistence type="predicted"/>
<dbReference type="PANTHER" id="PTHR30015">
    <property type="entry name" value="MRR RESTRICTION SYSTEM PROTEIN"/>
    <property type="match status" value="1"/>
</dbReference>
<evidence type="ECO:0000259" key="1">
    <source>
        <dbReference type="Pfam" id="PF04471"/>
    </source>
</evidence>
<evidence type="ECO:0000313" key="3">
    <source>
        <dbReference type="Proteomes" id="UP000192801"/>
    </source>
</evidence>
<reference evidence="2 3" key="1">
    <citation type="submission" date="2016-12" db="EMBL/GenBank/DDBJ databases">
        <title>The new phylogeny of genus Mycobacterium.</title>
        <authorList>
            <person name="Tortoli E."/>
            <person name="Trovato A."/>
            <person name="Cirillo D.M."/>
        </authorList>
    </citation>
    <scope>NUCLEOTIDE SEQUENCE [LARGE SCALE GENOMIC DNA]</scope>
    <source>
        <strain evidence="2 3">DSM 45130</strain>
    </source>
</reference>
<comment type="caution">
    <text evidence="2">The sequence shown here is derived from an EMBL/GenBank/DDBJ whole genome shotgun (WGS) entry which is preliminary data.</text>
</comment>
<dbReference type="InterPro" id="IPR007560">
    <property type="entry name" value="Restrct_endonuc_IV_Mrr"/>
</dbReference>
<keyword evidence="2" id="KW-0378">Hydrolase</keyword>
<dbReference type="EMBL" id="MVHS01000055">
    <property type="protein sequence ID" value="ORA66102.1"/>
    <property type="molecule type" value="Genomic_DNA"/>
</dbReference>
<dbReference type="Pfam" id="PF04471">
    <property type="entry name" value="Mrr_cat"/>
    <property type="match status" value="1"/>
</dbReference>
<dbReference type="InterPro" id="IPR011856">
    <property type="entry name" value="tRNA_endonuc-like_dom_sf"/>
</dbReference>
<organism evidence="2 3">
    <name type="scientific">Mycolicibacterium insubricum</name>
    <dbReference type="NCBI Taxonomy" id="444597"/>
    <lineage>
        <taxon>Bacteria</taxon>
        <taxon>Bacillati</taxon>
        <taxon>Actinomycetota</taxon>
        <taxon>Actinomycetes</taxon>
        <taxon>Mycobacteriales</taxon>
        <taxon>Mycobacteriaceae</taxon>
        <taxon>Mycolicibacterium</taxon>
    </lineage>
</organism>
<dbReference type="Gene3D" id="3.40.1350.10">
    <property type="match status" value="1"/>
</dbReference>
<feature type="domain" description="Restriction endonuclease type IV Mrr" evidence="1">
    <location>
        <begin position="59"/>
        <end position="165"/>
    </location>
</feature>
<dbReference type="GO" id="GO:0003677">
    <property type="term" value="F:DNA binding"/>
    <property type="evidence" value="ECO:0007669"/>
    <property type="project" value="InterPro"/>
</dbReference>
<keyword evidence="2" id="KW-0255">Endonuclease</keyword>
<accession>A0A1X0D1Q5</accession>
<dbReference type="SUPFAM" id="SSF52980">
    <property type="entry name" value="Restriction endonuclease-like"/>
    <property type="match status" value="1"/>
</dbReference>
<protein>
    <submittedName>
        <fullName evidence="2">Restriction endonuclease</fullName>
    </submittedName>
</protein>
<name>A0A1X0D1Q5_9MYCO</name>
<dbReference type="STRING" id="444597.BST26_17815"/>